<evidence type="ECO:0000256" key="11">
    <source>
        <dbReference type="NCBIfam" id="TIGR00260"/>
    </source>
</evidence>
<comment type="cofactor">
    <cofactor evidence="1 12">
        <name>pyridoxal 5'-phosphate</name>
        <dbReference type="ChEBI" id="CHEBI:597326"/>
    </cofactor>
</comment>
<feature type="domain" description="Tryptophan synthase beta chain-like PALP" evidence="13">
    <location>
        <begin position="103"/>
        <end position="419"/>
    </location>
</feature>
<comment type="caution">
    <text evidence="15">The sequence shown here is derived from an EMBL/GenBank/DDBJ whole genome shotgun (WGS) entry which is preliminary data.</text>
</comment>
<dbReference type="CDD" id="cd01560">
    <property type="entry name" value="Thr-synth_2"/>
    <property type="match status" value="1"/>
</dbReference>
<dbReference type="Gene3D" id="3.40.50.1100">
    <property type="match status" value="2"/>
</dbReference>
<feature type="domain" description="Threonine synthase N-terminal" evidence="14">
    <location>
        <begin position="2"/>
        <end position="79"/>
    </location>
</feature>
<keyword evidence="8" id="KW-0791">Threonine biosynthesis</keyword>
<reference evidence="15" key="2">
    <citation type="submission" date="2021-04" db="EMBL/GenBank/DDBJ databases">
        <authorList>
            <person name="Gilroy R."/>
        </authorList>
    </citation>
    <scope>NUCLEOTIDE SEQUENCE</scope>
    <source>
        <strain evidence="15">CHK188-5543</strain>
    </source>
</reference>
<evidence type="ECO:0000256" key="5">
    <source>
        <dbReference type="ARBA" id="ARBA00013028"/>
    </source>
</evidence>
<name>A0A9D2B6T5_9FIRM</name>
<dbReference type="EMBL" id="DXES01000089">
    <property type="protein sequence ID" value="HIX65425.1"/>
    <property type="molecule type" value="Genomic_DNA"/>
</dbReference>
<dbReference type="InterPro" id="IPR036052">
    <property type="entry name" value="TrpB-like_PALP_sf"/>
</dbReference>
<evidence type="ECO:0000256" key="12">
    <source>
        <dbReference type="PIRSR" id="PIRSR604450-51"/>
    </source>
</evidence>
<reference evidence="15" key="1">
    <citation type="journal article" date="2021" name="PeerJ">
        <title>Extensive microbial diversity within the chicken gut microbiome revealed by metagenomics and culture.</title>
        <authorList>
            <person name="Gilroy R."/>
            <person name="Ravi A."/>
            <person name="Getino M."/>
            <person name="Pursley I."/>
            <person name="Horton D.L."/>
            <person name="Alikhan N.F."/>
            <person name="Baker D."/>
            <person name="Gharbi K."/>
            <person name="Hall N."/>
            <person name="Watson M."/>
            <person name="Adriaenssens E.M."/>
            <person name="Foster-Nyarko E."/>
            <person name="Jarju S."/>
            <person name="Secka A."/>
            <person name="Antonio M."/>
            <person name="Oren A."/>
            <person name="Chaudhuri R.R."/>
            <person name="La Ragione R."/>
            <person name="Hildebrand F."/>
            <person name="Pallen M.J."/>
        </authorList>
    </citation>
    <scope>NUCLEOTIDE SEQUENCE</scope>
    <source>
        <strain evidence="15">CHK188-5543</strain>
    </source>
</reference>
<dbReference type="PANTHER" id="PTHR43515:SF1">
    <property type="entry name" value="THREONINE SYNTHASE-LIKE 1"/>
    <property type="match status" value="1"/>
</dbReference>
<dbReference type="Pfam" id="PF14821">
    <property type="entry name" value="Thr_synth_N"/>
    <property type="match status" value="1"/>
</dbReference>
<keyword evidence="7" id="KW-0028">Amino-acid biosynthesis</keyword>
<comment type="pathway">
    <text evidence="3">Amino-acid biosynthesis; L-threonine biosynthesis; L-threonine from L-aspartate: step 5/5.</text>
</comment>
<keyword evidence="15" id="KW-0456">Lyase</keyword>
<dbReference type="Proteomes" id="UP000886800">
    <property type="component" value="Unassembled WGS sequence"/>
</dbReference>
<evidence type="ECO:0000313" key="15">
    <source>
        <dbReference type="EMBL" id="HIX65425.1"/>
    </source>
</evidence>
<evidence type="ECO:0000256" key="7">
    <source>
        <dbReference type="ARBA" id="ARBA00022605"/>
    </source>
</evidence>
<protein>
    <recommendedName>
        <fullName evidence="6 11">Threonine synthase</fullName>
        <ecNumber evidence="5 11">4.2.3.1</ecNumber>
    </recommendedName>
</protein>
<gene>
    <name evidence="15" type="ORF">H9736_04175</name>
</gene>
<dbReference type="InterPro" id="IPR001926">
    <property type="entry name" value="TrpB-like_PALP"/>
</dbReference>
<dbReference type="InterPro" id="IPR037158">
    <property type="entry name" value="Thr_synth_N_sf"/>
</dbReference>
<evidence type="ECO:0000256" key="2">
    <source>
        <dbReference type="ARBA" id="ARBA00003648"/>
    </source>
</evidence>
<organism evidence="15 16">
    <name type="scientific">Candidatus Anaerotruncus excrementipullorum</name>
    <dbReference type="NCBI Taxonomy" id="2838465"/>
    <lineage>
        <taxon>Bacteria</taxon>
        <taxon>Bacillati</taxon>
        <taxon>Bacillota</taxon>
        <taxon>Clostridia</taxon>
        <taxon>Eubacteriales</taxon>
        <taxon>Oscillospiraceae</taxon>
        <taxon>Anaerotruncus</taxon>
    </lineage>
</organism>
<keyword evidence="9 12" id="KW-0663">Pyridoxal phosphate</keyword>
<accession>A0A9D2B6T5</accession>
<evidence type="ECO:0000256" key="9">
    <source>
        <dbReference type="ARBA" id="ARBA00022898"/>
    </source>
</evidence>
<evidence type="ECO:0000256" key="4">
    <source>
        <dbReference type="ARBA" id="ARBA00005517"/>
    </source>
</evidence>
<evidence type="ECO:0000313" key="16">
    <source>
        <dbReference type="Proteomes" id="UP000886800"/>
    </source>
</evidence>
<comment type="catalytic activity">
    <reaction evidence="10">
        <text>O-phospho-L-homoserine + H2O = L-threonine + phosphate</text>
        <dbReference type="Rhea" id="RHEA:10840"/>
        <dbReference type="ChEBI" id="CHEBI:15377"/>
        <dbReference type="ChEBI" id="CHEBI:43474"/>
        <dbReference type="ChEBI" id="CHEBI:57590"/>
        <dbReference type="ChEBI" id="CHEBI:57926"/>
        <dbReference type="EC" id="4.2.3.1"/>
    </reaction>
</comment>
<dbReference type="AlphaFoldDB" id="A0A9D2B6T5"/>
<dbReference type="PROSITE" id="PS00165">
    <property type="entry name" value="DEHYDRATASE_SER_THR"/>
    <property type="match status" value="1"/>
</dbReference>
<evidence type="ECO:0000256" key="8">
    <source>
        <dbReference type="ARBA" id="ARBA00022697"/>
    </source>
</evidence>
<dbReference type="InterPro" id="IPR029144">
    <property type="entry name" value="Thr_synth_N"/>
</dbReference>
<dbReference type="GO" id="GO:0005737">
    <property type="term" value="C:cytoplasm"/>
    <property type="evidence" value="ECO:0007669"/>
    <property type="project" value="TreeGrafter"/>
</dbReference>
<dbReference type="PANTHER" id="PTHR43515">
    <property type="entry name" value="THREONINE SYNTHASE-LIKE 1"/>
    <property type="match status" value="1"/>
</dbReference>
<comment type="function">
    <text evidence="2">Catalyzes the gamma-elimination of phosphate from L-phosphohomoserine and the beta-addition of water to produce L-threonine.</text>
</comment>
<dbReference type="GO" id="GO:0004795">
    <property type="term" value="F:threonine synthase activity"/>
    <property type="evidence" value="ECO:0007669"/>
    <property type="project" value="UniProtKB-UniRule"/>
</dbReference>
<evidence type="ECO:0000256" key="1">
    <source>
        <dbReference type="ARBA" id="ARBA00001933"/>
    </source>
</evidence>
<feature type="modified residue" description="N6-(pyridoxal phosphate)lysine" evidence="12">
    <location>
        <position position="113"/>
    </location>
</feature>
<dbReference type="EC" id="4.2.3.1" evidence="5 11"/>
<dbReference type="Pfam" id="PF00291">
    <property type="entry name" value="PALP"/>
    <property type="match status" value="1"/>
</dbReference>
<evidence type="ECO:0000256" key="3">
    <source>
        <dbReference type="ARBA" id="ARBA00004979"/>
    </source>
</evidence>
<evidence type="ECO:0000259" key="13">
    <source>
        <dbReference type="Pfam" id="PF00291"/>
    </source>
</evidence>
<dbReference type="GO" id="GO:0009088">
    <property type="term" value="P:threonine biosynthetic process"/>
    <property type="evidence" value="ECO:0007669"/>
    <property type="project" value="UniProtKB-UniRule"/>
</dbReference>
<sequence>MNYQSTRSSAAPVTPAQAIVAGLAPDGGLYLPEQFPQVGPEQLRALVGMDYEGRAVEILSLFLTDFSRQELAAAVAAAYSRQKFAPPQVAPVVSLDDRTHVLELFHGPTCAFKDFALQLLPHLLTGALAKTGCQKTAVILVATSGDTGKAALEGFADVPGTKICVFYPDGGTSNMQRLQMTTQKGGNVQVLAVDGNFDNAQTGVKQIFTDRPLEEELDGKGFLLSSANSINWGRLAPQIVYYFSAYCQLVQDGKIALGQQVNICVPTGNFGNILAAYYAKHCGLPVARFICASNQNNILTDFLTTGIYDRNRPFYLTTSPSMDILISSNLERLLYLLCGRDPAKLKGYMDQLSAQGRYQVDGGILERLQAEFAAGWADDAAAARTIRRVWEQYGYLCDTHTAVAMDVLAQYQQRTGDATPTLVSSTASPFKFADAVLPAAFGVPAQGDDFARLAQLAAASGLAAPAQLLELQSLPERFTRVVPPDRMKQAVQDWLLGNG</sequence>
<comment type="similarity">
    <text evidence="4">Belongs to the threonine synthase family.</text>
</comment>
<dbReference type="NCBIfam" id="TIGR00260">
    <property type="entry name" value="thrC"/>
    <property type="match status" value="1"/>
</dbReference>
<dbReference type="SUPFAM" id="SSF53686">
    <property type="entry name" value="Tryptophan synthase beta subunit-like PLP-dependent enzymes"/>
    <property type="match status" value="1"/>
</dbReference>
<evidence type="ECO:0000259" key="14">
    <source>
        <dbReference type="Pfam" id="PF14821"/>
    </source>
</evidence>
<dbReference type="InterPro" id="IPR004450">
    <property type="entry name" value="Thr_synthase-like"/>
</dbReference>
<dbReference type="InterPro" id="IPR000634">
    <property type="entry name" value="Ser/Thr_deHydtase_PyrdxlP-BS"/>
</dbReference>
<evidence type="ECO:0000256" key="6">
    <source>
        <dbReference type="ARBA" id="ARBA00018679"/>
    </source>
</evidence>
<dbReference type="GO" id="GO:0030170">
    <property type="term" value="F:pyridoxal phosphate binding"/>
    <property type="evidence" value="ECO:0007669"/>
    <property type="project" value="InterPro"/>
</dbReference>
<proteinExistence type="inferred from homology"/>
<evidence type="ECO:0000256" key="10">
    <source>
        <dbReference type="ARBA" id="ARBA00049144"/>
    </source>
</evidence>
<dbReference type="Gene3D" id="3.90.1380.10">
    <property type="entry name" value="Threonine synthase, N-terminal domain"/>
    <property type="match status" value="1"/>
</dbReference>